<dbReference type="InterPro" id="IPR005835">
    <property type="entry name" value="NTP_transferase_dom"/>
</dbReference>
<dbReference type="GO" id="GO:0003983">
    <property type="term" value="F:UTP:glucose-1-phosphate uridylyltransferase activity"/>
    <property type="evidence" value="ECO:0007669"/>
    <property type="project" value="UniProtKB-EC"/>
</dbReference>
<keyword evidence="5 7" id="KW-0548">Nucleotidyltransferase</keyword>
<proteinExistence type="inferred from homology"/>
<dbReference type="Proteomes" id="UP001198862">
    <property type="component" value="Unassembled WGS sequence"/>
</dbReference>
<organism evidence="9 10">
    <name type="scientific">Reyranella aquatilis</name>
    <dbReference type="NCBI Taxonomy" id="2035356"/>
    <lineage>
        <taxon>Bacteria</taxon>
        <taxon>Pseudomonadati</taxon>
        <taxon>Pseudomonadota</taxon>
        <taxon>Alphaproteobacteria</taxon>
        <taxon>Hyphomicrobiales</taxon>
        <taxon>Reyranellaceae</taxon>
        <taxon>Reyranella</taxon>
    </lineage>
</organism>
<evidence type="ECO:0000259" key="8">
    <source>
        <dbReference type="Pfam" id="PF00483"/>
    </source>
</evidence>
<keyword evidence="4 7" id="KW-0808">Transferase</keyword>
<evidence type="ECO:0000256" key="1">
    <source>
        <dbReference type="ARBA" id="ARBA00006890"/>
    </source>
</evidence>
<evidence type="ECO:0000313" key="10">
    <source>
        <dbReference type="Proteomes" id="UP001198862"/>
    </source>
</evidence>
<evidence type="ECO:0000256" key="7">
    <source>
        <dbReference type="RuleBase" id="RU361259"/>
    </source>
</evidence>
<evidence type="ECO:0000256" key="2">
    <source>
        <dbReference type="ARBA" id="ARBA00012415"/>
    </source>
</evidence>
<evidence type="ECO:0000256" key="6">
    <source>
        <dbReference type="ARBA" id="ARBA00048128"/>
    </source>
</evidence>
<evidence type="ECO:0000256" key="5">
    <source>
        <dbReference type="ARBA" id="ARBA00022695"/>
    </source>
</evidence>
<evidence type="ECO:0000256" key="4">
    <source>
        <dbReference type="ARBA" id="ARBA00022679"/>
    </source>
</evidence>
<reference evidence="9 10" key="1">
    <citation type="submission" date="2021-11" db="EMBL/GenBank/DDBJ databases">
        <authorList>
            <person name="Lee D.-H."/>
            <person name="Kim S.-B."/>
        </authorList>
    </citation>
    <scope>NUCLEOTIDE SEQUENCE [LARGE SCALE GENOMIC DNA]</scope>
    <source>
        <strain evidence="9 10">KCTC 52223</strain>
    </source>
</reference>
<dbReference type="Gene3D" id="3.90.550.10">
    <property type="entry name" value="Spore Coat Polysaccharide Biosynthesis Protein SpsA, Chain A"/>
    <property type="match status" value="1"/>
</dbReference>
<dbReference type="EC" id="2.7.7.9" evidence="2 7"/>
<dbReference type="NCBIfam" id="TIGR01099">
    <property type="entry name" value="galU"/>
    <property type="match status" value="1"/>
</dbReference>
<dbReference type="PANTHER" id="PTHR43197">
    <property type="entry name" value="UTP--GLUCOSE-1-PHOSPHATE URIDYLYLTRANSFERASE"/>
    <property type="match status" value="1"/>
</dbReference>
<dbReference type="SUPFAM" id="SSF53448">
    <property type="entry name" value="Nucleotide-diphospho-sugar transferases"/>
    <property type="match status" value="1"/>
</dbReference>
<dbReference type="CDD" id="cd02541">
    <property type="entry name" value="UGPase_prokaryotic"/>
    <property type="match status" value="1"/>
</dbReference>
<comment type="caution">
    <text evidence="9">The sequence shown here is derived from an EMBL/GenBank/DDBJ whole genome shotgun (WGS) entry which is preliminary data.</text>
</comment>
<evidence type="ECO:0000256" key="3">
    <source>
        <dbReference type="ARBA" id="ARBA00019048"/>
    </source>
</evidence>
<dbReference type="RefSeq" id="WP_230549171.1">
    <property type="nucleotide sequence ID" value="NZ_JAJISD010000001.1"/>
</dbReference>
<name>A0ABS8KPI6_9HYPH</name>
<dbReference type="InterPro" id="IPR005771">
    <property type="entry name" value="GalU_uridylyltTrfase_bac/arc"/>
</dbReference>
<comment type="similarity">
    <text evidence="1 7">Belongs to the UDPGP type 2 family.</text>
</comment>
<dbReference type="PANTHER" id="PTHR43197:SF1">
    <property type="entry name" value="UTP--GLUCOSE-1-PHOSPHATE URIDYLYLTRANSFERASE"/>
    <property type="match status" value="1"/>
</dbReference>
<comment type="catalytic activity">
    <reaction evidence="6 7">
        <text>alpha-D-glucose 1-phosphate + UTP + H(+) = UDP-alpha-D-glucose + diphosphate</text>
        <dbReference type="Rhea" id="RHEA:19889"/>
        <dbReference type="ChEBI" id="CHEBI:15378"/>
        <dbReference type="ChEBI" id="CHEBI:33019"/>
        <dbReference type="ChEBI" id="CHEBI:46398"/>
        <dbReference type="ChEBI" id="CHEBI:58601"/>
        <dbReference type="ChEBI" id="CHEBI:58885"/>
        <dbReference type="EC" id="2.7.7.9"/>
    </reaction>
</comment>
<feature type="domain" description="Nucleotidyl transferase" evidence="8">
    <location>
        <begin position="10"/>
        <end position="271"/>
    </location>
</feature>
<evidence type="ECO:0000313" key="9">
    <source>
        <dbReference type="EMBL" id="MCC8427963.1"/>
    </source>
</evidence>
<accession>A0ABS8KPI6</accession>
<dbReference type="EMBL" id="JAJISD010000001">
    <property type="protein sequence ID" value="MCC8427963.1"/>
    <property type="molecule type" value="Genomic_DNA"/>
</dbReference>
<dbReference type="InterPro" id="IPR029044">
    <property type="entry name" value="Nucleotide-diphossugar_trans"/>
</dbReference>
<protein>
    <recommendedName>
        <fullName evidence="3 7">UTP--glucose-1-phosphate uridylyltransferase</fullName>
        <ecNumber evidence="2 7">2.7.7.9</ecNumber>
    </recommendedName>
    <alternativeName>
        <fullName evidence="7">UDP-glucose pyrophosphorylase</fullName>
    </alternativeName>
</protein>
<dbReference type="Pfam" id="PF00483">
    <property type="entry name" value="NTP_transferase"/>
    <property type="match status" value="1"/>
</dbReference>
<sequence length="293" mass="32047">MSMPQRVRKAVLPVAGLGTRFLPATKAMPKEMLTVVDRPLIQYAVQECLAAGIEEFVFVSGRNKGALEDHFDHAYELEATLEQRKKAAELKQTQDATIKPGNAIFTRQQKPLGLGHAVWCARHWIGQEPFAVLLPDELTIDEPSCIGQLVQAHEKTGGSVVAVMDVPREQTKSYGIAAVKNEDGNLSEITGMVEKPKPEEAPSTLALIGRYVLMPEVFEHLDRHETGAGGEIQLTDAMAKMIGRSPFHALKYAGQRYDCGSRIGFLEANVAVALHRADTAAETRALLGRLLKA</sequence>
<keyword evidence="10" id="KW-1185">Reference proteome</keyword>
<gene>
    <name evidence="9" type="primary">galU</name>
    <name evidence="9" type="ORF">LJ725_03230</name>
</gene>